<evidence type="ECO:0000256" key="3">
    <source>
        <dbReference type="ARBA" id="ARBA00038374"/>
    </source>
</evidence>
<dbReference type="Proteomes" id="UP000000503">
    <property type="component" value="Chromosome"/>
</dbReference>
<keyword evidence="5" id="KW-1185">Reference proteome</keyword>
<dbReference type="InterPro" id="IPR051454">
    <property type="entry name" value="RNA/ubiquinone_mod_enzymes"/>
</dbReference>
<dbReference type="KEGG" id="scd:Spica_R0030"/>
<gene>
    <name evidence="4" type="ORF">Spica_R0030</name>
</gene>
<dbReference type="Pfam" id="PF01136">
    <property type="entry name" value="Peptidase_U32"/>
    <property type="match status" value="1"/>
</dbReference>
<keyword evidence="1" id="KW-0645">Protease</keyword>
<proteinExistence type="inferred from homology"/>
<name>F8EXD8_GRAC1</name>
<dbReference type="PANTHER" id="PTHR30217:SF6">
    <property type="entry name" value="TRNA HYDROXYLATION PROTEIN P"/>
    <property type="match status" value="1"/>
</dbReference>
<dbReference type="EMBL" id="CP002868">
    <property type="protein sequence ID" value="AEJ19165.1"/>
    <property type="molecule type" value="Genomic_DNA"/>
</dbReference>
<reference evidence="5" key="1">
    <citation type="journal article" date="2013" name="Stand. Genomic Sci.">
        <title>Genome sequence of the thermophilic fresh-water bacterium Spirochaeta caldaria type strain (H1(T)), reclassification of Spirochaeta caldaria, Spirochaeta stenostrepta, and Spirochaeta zuelzerae in the genus Treponema as Treponema caldaria comb. nov., Treponema stenostrepta comb. nov., and Treponema zuelzerae comb. nov., and emendation of the genus Treponema.</title>
        <authorList>
            <person name="Abt B."/>
            <person name="Goker M."/>
            <person name="Scheuner C."/>
            <person name="Han C."/>
            <person name="Lu M."/>
            <person name="Misra M."/>
            <person name="Lapidus A."/>
            <person name="Nolan M."/>
            <person name="Lucas S."/>
            <person name="Hammon N."/>
            <person name="Deshpande S."/>
            <person name="Cheng J.F."/>
            <person name="Tapia R."/>
            <person name="Goodwin L.A."/>
            <person name="Pitluck S."/>
            <person name="Liolios K."/>
            <person name="Pagani I."/>
            <person name="Ivanova N."/>
            <person name="Mavromatis K."/>
            <person name="Mikhailova N."/>
            <person name="Huntemann M."/>
            <person name="Pati A."/>
            <person name="Chen A."/>
            <person name="Palaniappan K."/>
            <person name="Land M."/>
            <person name="Hauser L."/>
            <person name="Jeffries C.D."/>
            <person name="Rohde M."/>
            <person name="Spring S."/>
            <person name="Gronow S."/>
            <person name="Detter J.C."/>
            <person name="Bristow J."/>
            <person name="Eisen J.A."/>
            <person name="Markowitz V."/>
            <person name="Hugenholtz P."/>
            <person name="Kyrpides N.C."/>
            <person name="Woyke T."/>
            <person name="Klenk H.P."/>
        </authorList>
    </citation>
    <scope>NUCLEOTIDE SEQUENCE</scope>
    <source>
        <strain evidence="5">ATCC 51460 / DSM 7334 / H1</strain>
    </source>
</reference>
<evidence type="ECO:0000313" key="5">
    <source>
        <dbReference type="Proteomes" id="UP000000503"/>
    </source>
</evidence>
<evidence type="ECO:0000256" key="1">
    <source>
        <dbReference type="ARBA" id="ARBA00022670"/>
    </source>
</evidence>
<accession>F8EXD8</accession>
<evidence type="ECO:0000313" key="4">
    <source>
        <dbReference type="EMBL" id="AEJ19165.1"/>
    </source>
</evidence>
<sequence>MKSVEIMAPAGSRESLVAALKAGADSVYFGVGKLDMRSLTSTAFTPENLPEIGSLVKKYGAKAYITLNAVIFDSELEELYKILESAQKAGIDGVIASDMAVINGARKLGIPVHLSTQANISNIEAVQFYSTFADVMVLARELSLDQIRHIRNEIVLRDIRGPSGSLVRLEAFVHGAICMAYSGKCYLSLHLMGSSANRGACLQSCRRTYILKDRETDQEIEVDHGYLMSAADLKTIGFLDKILNAGIEVLKIEGRARSAEYVDTVVRCYREAVDAVADGSFKQERVADWDRRLATVFNRGFWDGHYLGQKMAVWTDAYGSKASLTKEYVGNCVNYYPRAQIAEIELKAGDIQVGDQLLISGPTTGVVYLEVSELRVDEVSEQHALKGARCTLPCPERVREGDKVYIRKMRP</sequence>
<protein>
    <submittedName>
        <fullName evidence="4">Peptidase U32</fullName>
    </submittedName>
</protein>
<dbReference type="InterPro" id="IPR001539">
    <property type="entry name" value="Peptidase_U32"/>
</dbReference>
<dbReference type="PROSITE" id="PS01276">
    <property type="entry name" value="PEPTIDASE_U32"/>
    <property type="match status" value="1"/>
</dbReference>
<dbReference type="eggNOG" id="COG0826">
    <property type="taxonomic scope" value="Bacteria"/>
</dbReference>
<dbReference type="GO" id="GO:0006508">
    <property type="term" value="P:proteolysis"/>
    <property type="evidence" value="ECO:0007669"/>
    <property type="project" value="UniProtKB-KW"/>
</dbReference>
<dbReference type="OrthoDB" id="9807498at2"/>
<dbReference type="HOGENOM" id="CLU_011540_0_1_12"/>
<dbReference type="GO" id="GO:0008233">
    <property type="term" value="F:peptidase activity"/>
    <property type="evidence" value="ECO:0007669"/>
    <property type="project" value="UniProtKB-KW"/>
</dbReference>
<dbReference type="MEROPS" id="U32.001"/>
<dbReference type="PANTHER" id="PTHR30217">
    <property type="entry name" value="PEPTIDASE U32 FAMILY"/>
    <property type="match status" value="1"/>
</dbReference>
<dbReference type="RefSeq" id="WP_013968476.1">
    <property type="nucleotide sequence ID" value="NC_015732.1"/>
</dbReference>
<organism evidence="4 5">
    <name type="scientific">Gracilinema caldarium (strain ATCC 51460 / DSM 7334 / H1)</name>
    <name type="common">Treponema caldarium</name>
    <dbReference type="NCBI Taxonomy" id="744872"/>
    <lineage>
        <taxon>Bacteria</taxon>
        <taxon>Pseudomonadati</taxon>
        <taxon>Spirochaetota</taxon>
        <taxon>Spirochaetia</taxon>
        <taxon>Spirochaetales</taxon>
        <taxon>Breznakiellaceae</taxon>
        <taxon>Gracilinema</taxon>
    </lineage>
</organism>
<keyword evidence="2" id="KW-0378">Hydrolase</keyword>
<evidence type="ECO:0000256" key="2">
    <source>
        <dbReference type="ARBA" id="ARBA00022801"/>
    </source>
</evidence>
<comment type="similarity">
    <text evidence="3">Belongs to the peptidase U32 family.</text>
</comment>
<dbReference type="AlphaFoldDB" id="F8EXD8"/>